<evidence type="ECO:0000256" key="1">
    <source>
        <dbReference type="SAM" id="MobiDB-lite"/>
    </source>
</evidence>
<dbReference type="RefSeq" id="WP_185673842.1">
    <property type="nucleotide sequence ID" value="NZ_JACHVB010000011.1"/>
</dbReference>
<evidence type="ECO:0000256" key="2">
    <source>
        <dbReference type="SAM" id="SignalP"/>
    </source>
</evidence>
<keyword evidence="2" id="KW-0732">Signal</keyword>
<accession>A0A842HB17</accession>
<name>A0A842HB17_9BACT</name>
<comment type="caution">
    <text evidence="3">The sequence shown here is derived from an EMBL/GenBank/DDBJ whole genome shotgun (WGS) entry which is preliminary data.</text>
</comment>
<gene>
    <name evidence="3" type="ORF">H5P28_00990</name>
</gene>
<keyword evidence="4" id="KW-1185">Reference proteome</keyword>
<evidence type="ECO:0000313" key="4">
    <source>
        <dbReference type="Proteomes" id="UP000546464"/>
    </source>
</evidence>
<protein>
    <submittedName>
        <fullName evidence="3">Uncharacterized protein</fullName>
    </submittedName>
</protein>
<feature type="signal peptide" evidence="2">
    <location>
        <begin position="1"/>
        <end position="26"/>
    </location>
</feature>
<sequence length="432" mass="48230">MRKHIKRLISPSLIVIACLLAGKALASSASESVKGSMARLDAIYADTVPWILHLYDEETGGFYQAESLKDGTEDQPYEPDIQSTFQAVFFLDNCGQLSVLTEEQRAKIIQFFQVRQDPETGYFSDPFYPQMKDNPRVMGRALMFSLHALRILKAEPLYPLPGDKSRNTEGEPQANNSVDQLNSNGSDDAKEASQSSNRKTSKQANIPGFLESREAFQLWLNELPWDNSWKALDALSSQASLIQTLEPSTRDALIELALENVRDRQDPLTGLIGVGSYNVRISGSFKLIAFCNKLKQPIPRAKELRASALGWFNGDLETDQILFIFNATEMLSALVKETGEPLSDEEIVTVINVASRELEKYRSSDGAFHRRLSGYRISPNDLFWRTSNFPGQGGMNAVHAARGVRESLYKLAGMSPPPLKVVAQREEQFSQN</sequence>
<dbReference type="EMBL" id="JACHVB010000011">
    <property type="protein sequence ID" value="MBC2592827.1"/>
    <property type="molecule type" value="Genomic_DNA"/>
</dbReference>
<evidence type="ECO:0000313" key="3">
    <source>
        <dbReference type="EMBL" id="MBC2592827.1"/>
    </source>
</evidence>
<dbReference type="AlphaFoldDB" id="A0A842HB17"/>
<organism evidence="3 4">
    <name type="scientific">Ruficoccus amylovorans</name>
    <dbReference type="NCBI Taxonomy" id="1804625"/>
    <lineage>
        <taxon>Bacteria</taxon>
        <taxon>Pseudomonadati</taxon>
        <taxon>Verrucomicrobiota</taxon>
        <taxon>Opitutia</taxon>
        <taxon>Puniceicoccales</taxon>
        <taxon>Cerasicoccaceae</taxon>
        <taxon>Ruficoccus</taxon>
    </lineage>
</organism>
<dbReference type="PROSITE" id="PS51257">
    <property type="entry name" value="PROKAR_LIPOPROTEIN"/>
    <property type="match status" value="1"/>
</dbReference>
<reference evidence="3 4" key="1">
    <citation type="submission" date="2020-07" db="EMBL/GenBank/DDBJ databases">
        <authorList>
            <person name="Feng X."/>
        </authorList>
    </citation>
    <scope>NUCLEOTIDE SEQUENCE [LARGE SCALE GENOMIC DNA]</scope>
    <source>
        <strain evidence="3 4">JCM31066</strain>
    </source>
</reference>
<proteinExistence type="predicted"/>
<feature type="compositionally biased region" description="Polar residues" evidence="1">
    <location>
        <begin position="173"/>
        <end position="204"/>
    </location>
</feature>
<dbReference type="Proteomes" id="UP000546464">
    <property type="component" value="Unassembled WGS sequence"/>
</dbReference>
<feature type="chain" id="PRO_5032534902" evidence="2">
    <location>
        <begin position="27"/>
        <end position="432"/>
    </location>
</feature>
<feature type="region of interest" description="Disordered" evidence="1">
    <location>
        <begin position="160"/>
        <end position="206"/>
    </location>
</feature>